<keyword evidence="6 7" id="KW-0131">Cell cycle</keyword>
<evidence type="ECO:0000256" key="4">
    <source>
        <dbReference type="ARBA" id="ARBA00022989"/>
    </source>
</evidence>
<accession>A0A1G5DAU5</accession>
<dbReference type="PANTHER" id="PTHR37485">
    <property type="entry name" value="CELL DIVISION PROTEIN FTSB"/>
    <property type="match status" value="1"/>
</dbReference>
<comment type="function">
    <text evidence="7">Essential cell division protein. May link together the upstream cell division proteins, which are predominantly cytoplasmic, with the downstream cell division proteins, which are predominantly periplasmic.</text>
</comment>
<gene>
    <name evidence="7" type="primary">ftsB</name>
    <name evidence="8" type="ORF">SAMN02910354_01532</name>
</gene>
<evidence type="ECO:0000256" key="2">
    <source>
        <dbReference type="ARBA" id="ARBA00022618"/>
    </source>
</evidence>
<dbReference type="InterPro" id="IPR023081">
    <property type="entry name" value="Cell_div_FtsB"/>
</dbReference>
<evidence type="ECO:0000313" key="8">
    <source>
        <dbReference type="EMBL" id="SCY11540.1"/>
    </source>
</evidence>
<evidence type="ECO:0000256" key="1">
    <source>
        <dbReference type="ARBA" id="ARBA00022475"/>
    </source>
</evidence>
<dbReference type="GO" id="GO:0051301">
    <property type="term" value="P:cell division"/>
    <property type="evidence" value="ECO:0007669"/>
    <property type="project" value="UniProtKB-KW"/>
</dbReference>
<comment type="subunit">
    <text evidence="7">Part of a complex composed of FtsB, FtsL and FtsQ.</text>
</comment>
<dbReference type="HAMAP" id="MF_00599">
    <property type="entry name" value="FtsB"/>
    <property type="match status" value="1"/>
</dbReference>
<comment type="subcellular location">
    <subcellularLocation>
        <location evidence="7">Cell inner membrane</location>
        <topology evidence="7">Single-pass type II membrane protein</topology>
    </subcellularLocation>
    <text evidence="7">Localizes to the division septum.</text>
</comment>
<keyword evidence="7" id="KW-0997">Cell inner membrane</keyword>
<evidence type="ECO:0000256" key="3">
    <source>
        <dbReference type="ARBA" id="ARBA00022692"/>
    </source>
</evidence>
<evidence type="ECO:0000256" key="7">
    <source>
        <dbReference type="HAMAP-Rule" id="MF_00599"/>
    </source>
</evidence>
<name>A0A1G5DAU5_9PAST</name>
<comment type="similarity">
    <text evidence="7">Belongs to the FtsB family.</text>
</comment>
<evidence type="ECO:0000256" key="5">
    <source>
        <dbReference type="ARBA" id="ARBA00023136"/>
    </source>
</evidence>
<keyword evidence="2 7" id="KW-0132">Cell division</keyword>
<keyword evidence="9" id="KW-1185">Reference proteome</keyword>
<organism evidence="8 9">
    <name type="scientific">Basfia succiniciproducens</name>
    <dbReference type="NCBI Taxonomy" id="653940"/>
    <lineage>
        <taxon>Bacteria</taxon>
        <taxon>Pseudomonadati</taxon>
        <taxon>Pseudomonadota</taxon>
        <taxon>Gammaproteobacteria</taxon>
        <taxon>Pasteurellales</taxon>
        <taxon>Pasteurellaceae</taxon>
        <taxon>Basfia</taxon>
    </lineage>
</organism>
<keyword evidence="4 7" id="KW-1133">Transmembrane helix</keyword>
<comment type="caution">
    <text evidence="8">The sequence shown here is derived from an EMBL/GenBank/DDBJ whole genome shotgun (WGS) entry which is preliminary data.</text>
</comment>
<dbReference type="Proteomes" id="UP000199588">
    <property type="component" value="Unassembled WGS sequence"/>
</dbReference>
<keyword evidence="3 7" id="KW-0812">Transmembrane</keyword>
<dbReference type="RefSeq" id="WP_011201425.1">
    <property type="nucleotide sequence ID" value="NZ_CP015031.1"/>
</dbReference>
<evidence type="ECO:0000256" key="6">
    <source>
        <dbReference type="ARBA" id="ARBA00023306"/>
    </source>
</evidence>
<protein>
    <recommendedName>
        <fullName evidence="7">Cell division protein FtsB</fullName>
    </recommendedName>
</protein>
<dbReference type="InterPro" id="IPR007060">
    <property type="entry name" value="FtsL/DivIC"/>
</dbReference>
<evidence type="ECO:0000313" key="9">
    <source>
        <dbReference type="Proteomes" id="UP000199588"/>
    </source>
</evidence>
<dbReference type="Pfam" id="PF04977">
    <property type="entry name" value="DivIC"/>
    <property type="match status" value="1"/>
</dbReference>
<feature type="topological domain" description="Cytoplasmic" evidence="7">
    <location>
        <begin position="1"/>
        <end position="3"/>
    </location>
</feature>
<dbReference type="PANTHER" id="PTHR37485:SF1">
    <property type="entry name" value="CELL DIVISION PROTEIN FTSB"/>
    <property type="match status" value="1"/>
</dbReference>
<keyword evidence="1 7" id="KW-1003">Cell membrane</keyword>
<dbReference type="NCBIfam" id="NF002058">
    <property type="entry name" value="PRK00888.1"/>
    <property type="match status" value="1"/>
</dbReference>
<reference evidence="8 9" key="1">
    <citation type="submission" date="2016-10" db="EMBL/GenBank/DDBJ databases">
        <authorList>
            <person name="Varghese N."/>
            <person name="Submissions S."/>
        </authorList>
    </citation>
    <scope>NUCLEOTIDE SEQUENCE [LARGE SCALE GENOMIC DNA]</scope>
    <source>
        <strain evidence="8 9">DSM 22022</strain>
    </source>
</reference>
<feature type="topological domain" description="Periplasmic" evidence="7">
    <location>
        <begin position="22"/>
        <end position="95"/>
    </location>
</feature>
<keyword evidence="5 7" id="KW-0472">Membrane</keyword>
<sequence>MRLFILILSAILLLFQYDLWFGKNGYLDYKETAEEIAMHKAENTKLSQRNQVVAAEIRDLKDGVEAIQERARLQYELVKPNETFYRIAKENKDNR</sequence>
<dbReference type="EMBL" id="FMUQ01000011">
    <property type="protein sequence ID" value="SCY11540.1"/>
    <property type="molecule type" value="Genomic_DNA"/>
</dbReference>
<proteinExistence type="inferred from homology"/>